<dbReference type="EMBL" id="PVTK01000001">
    <property type="protein sequence ID" value="PRY66902.1"/>
    <property type="molecule type" value="Genomic_DNA"/>
</dbReference>
<evidence type="ECO:0000313" key="1">
    <source>
        <dbReference type="EMBL" id="PRY66902.1"/>
    </source>
</evidence>
<protein>
    <recommendedName>
        <fullName evidence="3">Fis family transcriptional regulator</fullName>
    </recommendedName>
</protein>
<gene>
    <name evidence="1" type="ORF">B0H98_101904</name>
</gene>
<dbReference type="AlphaFoldDB" id="A0A2T0V9P2"/>
<organism evidence="1 2">
    <name type="scientific">Vreelandella songnenensis</name>
    <dbReference type="NCBI Taxonomy" id="1176243"/>
    <lineage>
        <taxon>Bacteria</taxon>
        <taxon>Pseudomonadati</taxon>
        <taxon>Pseudomonadota</taxon>
        <taxon>Gammaproteobacteria</taxon>
        <taxon>Oceanospirillales</taxon>
        <taxon>Halomonadaceae</taxon>
        <taxon>Vreelandella</taxon>
    </lineage>
</organism>
<evidence type="ECO:0000313" key="2">
    <source>
        <dbReference type="Proteomes" id="UP000237647"/>
    </source>
</evidence>
<dbReference type="OrthoDB" id="6996126at2"/>
<dbReference type="RefSeq" id="WP_106373834.1">
    <property type="nucleotide sequence ID" value="NZ_PVTK01000001.1"/>
</dbReference>
<dbReference type="Proteomes" id="UP000237647">
    <property type="component" value="Unassembled WGS sequence"/>
</dbReference>
<sequence>MLAKRERGKIERRLVTSLTAACENNKSHIPGFEWVTHQVDYTRFPMSLMVIWVFDTDAHLSEALKSDVRQRLHDETAAALIEAGVMVNDVSAHIDFDSEQACRRQHGGDWQRRLTSVKAIH</sequence>
<proteinExistence type="predicted"/>
<keyword evidence="2" id="KW-1185">Reference proteome</keyword>
<comment type="caution">
    <text evidence="1">The sequence shown here is derived from an EMBL/GenBank/DDBJ whole genome shotgun (WGS) entry which is preliminary data.</text>
</comment>
<evidence type="ECO:0008006" key="3">
    <source>
        <dbReference type="Google" id="ProtNLM"/>
    </source>
</evidence>
<name>A0A2T0V9P2_9GAMM</name>
<reference evidence="1 2" key="1">
    <citation type="submission" date="2018-03" db="EMBL/GenBank/DDBJ databases">
        <title>Genomic Encyclopedia of Type Strains, Phase III (KMG-III): the genomes of soil and plant-associated and newly described type strains.</title>
        <authorList>
            <person name="Whitman W."/>
        </authorList>
    </citation>
    <scope>NUCLEOTIDE SEQUENCE [LARGE SCALE GENOMIC DNA]</scope>
    <source>
        <strain evidence="1 2">CGMCC 1.12152</strain>
    </source>
</reference>
<accession>A0A2T0V9P2</accession>